<feature type="domain" description="Helix-turn-helix" evidence="1">
    <location>
        <begin position="1"/>
        <end position="53"/>
    </location>
</feature>
<dbReference type="Proteomes" id="UP000305546">
    <property type="component" value="Unassembled WGS sequence"/>
</dbReference>
<proteinExistence type="predicted"/>
<evidence type="ECO:0000313" key="3">
    <source>
        <dbReference type="Proteomes" id="UP000305546"/>
    </source>
</evidence>
<keyword evidence="3" id="KW-1185">Reference proteome</keyword>
<sequence>MYRVRTVAEAFDVSVATIYRAVESGSLRAIRLGTGKGAVRIPGDAIEEYLASCEAAAATRAGQPDETPGEVHMAGGAA</sequence>
<dbReference type="OrthoDB" id="4316028at2"/>
<dbReference type="Pfam" id="PF12728">
    <property type="entry name" value="HTH_17"/>
    <property type="match status" value="1"/>
</dbReference>
<comment type="caution">
    <text evidence="2">The sequence shown here is derived from an EMBL/GenBank/DDBJ whole genome shotgun (WGS) entry which is preliminary data.</text>
</comment>
<dbReference type="InterPro" id="IPR010093">
    <property type="entry name" value="SinI_DNA-bd"/>
</dbReference>
<name>A0A5C4LRY1_9PSEU</name>
<accession>A0A5C4LRY1</accession>
<dbReference type="SUPFAM" id="SSF46955">
    <property type="entry name" value="Putative DNA-binding domain"/>
    <property type="match status" value="1"/>
</dbReference>
<dbReference type="AlphaFoldDB" id="A0A5C4LRY1"/>
<organism evidence="2 3">
    <name type="scientific">Amycolatopsis alkalitolerans</name>
    <dbReference type="NCBI Taxonomy" id="2547244"/>
    <lineage>
        <taxon>Bacteria</taxon>
        <taxon>Bacillati</taxon>
        <taxon>Actinomycetota</taxon>
        <taxon>Actinomycetes</taxon>
        <taxon>Pseudonocardiales</taxon>
        <taxon>Pseudonocardiaceae</taxon>
        <taxon>Amycolatopsis</taxon>
    </lineage>
</organism>
<evidence type="ECO:0000313" key="2">
    <source>
        <dbReference type="EMBL" id="TNC20916.1"/>
    </source>
</evidence>
<reference evidence="2 3" key="1">
    <citation type="submission" date="2019-06" db="EMBL/GenBank/DDBJ databases">
        <title>Amycolatopsis alkalitolerans sp. nov., isolated from Gastrodia elata Blume.</title>
        <authorList>
            <person name="Narsing Rao M.P."/>
            <person name="Li W.J."/>
        </authorList>
    </citation>
    <scope>NUCLEOTIDE SEQUENCE [LARGE SCALE GENOMIC DNA]</scope>
    <source>
        <strain evidence="2 3">SYSUP0005</strain>
    </source>
</reference>
<dbReference type="InterPro" id="IPR009061">
    <property type="entry name" value="DNA-bd_dom_put_sf"/>
</dbReference>
<protein>
    <submittedName>
        <fullName evidence="2">Helix-turn-helix domain-containing protein</fullName>
    </submittedName>
</protein>
<gene>
    <name evidence="2" type="ORF">FG385_29850</name>
</gene>
<dbReference type="NCBIfam" id="TIGR01764">
    <property type="entry name" value="excise"/>
    <property type="match status" value="1"/>
</dbReference>
<evidence type="ECO:0000259" key="1">
    <source>
        <dbReference type="Pfam" id="PF12728"/>
    </source>
</evidence>
<dbReference type="GO" id="GO:0003677">
    <property type="term" value="F:DNA binding"/>
    <property type="evidence" value="ECO:0007669"/>
    <property type="project" value="InterPro"/>
</dbReference>
<dbReference type="InterPro" id="IPR041657">
    <property type="entry name" value="HTH_17"/>
</dbReference>
<dbReference type="EMBL" id="VDFW01000039">
    <property type="protein sequence ID" value="TNC20916.1"/>
    <property type="molecule type" value="Genomic_DNA"/>
</dbReference>